<evidence type="ECO:0000313" key="4">
    <source>
        <dbReference type="Proteomes" id="UP000005824"/>
    </source>
</evidence>
<feature type="chain" id="PRO_5002800256" description="DUF4440 domain-containing protein" evidence="1">
    <location>
        <begin position="21"/>
        <end position="299"/>
    </location>
</feature>
<organism evidence="3 4">
    <name type="scientific">Chthoniobacter flavus Ellin428</name>
    <dbReference type="NCBI Taxonomy" id="497964"/>
    <lineage>
        <taxon>Bacteria</taxon>
        <taxon>Pseudomonadati</taxon>
        <taxon>Verrucomicrobiota</taxon>
        <taxon>Spartobacteria</taxon>
        <taxon>Chthoniobacterales</taxon>
        <taxon>Chthoniobacteraceae</taxon>
        <taxon>Chthoniobacter</taxon>
    </lineage>
</organism>
<accession>B4CX59</accession>
<keyword evidence="4" id="KW-1185">Reference proteome</keyword>
<name>B4CX59_9BACT</name>
<dbReference type="InterPro" id="IPR011944">
    <property type="entry name" value="Steroid_delta5-4_isomerase"/>
</dbReference>
<feature type="signal peptide" evidence="1">
    <location>
        <begin position="1"/>
        <end position="20"/>
    </location>
</feature>
<keyword evidence="1" id="KW-0732">Signal</keyword>
<dbReference type="AlphaFoldDB" id="B4CX59"/>
<dbReference type="RefSeq" id="WP_006978476.1">
    <property type="nucleotide sequence ID" value="NZ_ABVL01000003.1"/>
</dbReference>
<dbReference type="InterPro" id="IPR027843">
    <property type="entry name" value="DUF4440"/>
</dbReference>
<evidence type="ECO:0000259" key="2">
    <source>
        <dbReference type="Pfam" id="PF14534"/>
    </source>
</evidence>
<comment type="caution">
    <text evidence="3">The sequence shown here is derived from an EMBL/GenBank/DDBJ whole genome shotgun (WGS) entry which is preliminary data.</text>
</comment>
<evidence type="ECO:0000313" key="3">
    <source>
        <dbReference type="EMBL" id="EDY20857.1"/>
    </source>
</evidence>
<proteinExistence type="predicted"/>
<feature type="domain" description="DUF4440" evidence="2">
    <location>
        <begin position="34"/>
        <end position="140"/>
    </location>
</feature>
<evidence type="ECO:0000256" key="1">
    <source>
        <dbReference type="SAM" id="SignalP"/>
    </source>
</evidence>
<dbReference type="eggNOG" id="COG4319">
    <property type="taxonomic scope" value="Bacteria"/>
</dbReference>
<dbReference type="Pfam" id="PF14534">
    <property type="entry name" value="DUF4440"/>
    <property type="match status" value="1"/>
</dbReference>
<gene>
    <name evidence="3" type="ORF">CfE428DRAFT_1150</name>
</gene>
<dbReference type="EMBL" id="ABVL01000003">
    <property type="protein sequence ID" value="EDY20857.1"/>
    <property type="molecule type" value="Genomic_DNA"/>
</dbReference>
<dbReference type="InterPro" id="IPR032710">
    <property type="entry name" value="NTF2-like_dom_sf"/>
</dbReference>
<protein>
    <recommendedName>
        <fullName evidence="2">DUF4440 domain-containing protein</fullName>
    </recommendedName>
</protein>
<sequence precursor="true">MKSLVLITLLHTAILGAAFAQTSADNSPEKAAVVANDRAYEAAYAKADVKALADFFSDDADYTTEEGRTYSGRAEITDAIRAGLMANRGSKLAITVDTVRVLGPESVLEKGSTTVTSKSGEASSSLYTVIHVKKDGKWKINQLIESPIAALTPRDRLEELAWLIGDWEEADKTTDLSVRSLYAWSRGGNFLTRSITVKHGGEVTLEGWQIIGWDPIEERLRFWTFDGEGGFADGYITRDGDRWLLRESGVTPEGGRTTADSTISKVNKDRFTWESTNRTLDGDPRPNIGRIEINRAKRN</sequence>
<reference evidence="3 4" key="1">
    <citation type="journal article" date="2011" name="J. Bacteriol.">
        <title>Genome sequence of Chthoniobacter flavus Ellin428, an aerobic heterotrophic soil bacterium.</title>
        <authorList>
            <person name="Kant R."/>
            <person name="van Passel M.W."/>
            <person name="Palva A."/>
            <person name="Lucas S."/>
            <person name="Lapidus A."/>
            <person name="Glavina Del Rio T."/>
            <person name="Dalin E."/>
            <person name="Tice H."/>
            <person name="Bruce D."/>
            <person name="Goodwin L."/>
            <person name="Pitluck S."/>
            <person name="Larimer F.W."/>
            <person name="Land M.L."/>
            <person name="Hauser L."/>
            <person name="Sangwan P."/>
            <person name="de Vos W.M."/>
            <person name="Janssen P.H."/>
            <person name="Smidt H."/>
        </authorList>
    </citation>
    <scope>NUCLEOTIDE SEQUENCE [LARGE SCALE GENOMIC DNA]</scope>
    <source>
        <strain evidence="3 4">Ellin428</strain>
    </source>
</reference>
<dbReference type="SUPFAM" id="SSF54427">
    <property type="entry name" value="NTF2-like"/>
    <property type="match status" value="1"/>
</dbReference>
<dbReference type="Proteomes" id="UP000005824">
    <property type="component" value="Unassembled WGS sequence"/>
</dbReference>
<dbReference type="NCBIfam" id="TIGR02246">
    <property type="entry name" value="SgcJ/EcaC family oxidoreductase"/>
    <property type="match status" value="1"/>
</dbReference>
<dbReference type="Gene3D" id="3.10.450.50">
    <property type="match status" value="1"/>
</dbReference>
<dbReference type="InParanoid" id="B4CX59"/>